<gene>
    <name evidence="1" type="ORF">C5167_036361</name>
</gene>
<evidence type="ECO:0000313" key="2">
    <source>
        <dbReference type="Proteomes" id="UP000316621"/>
    </source>
</evidence>
<name>A0A4Y7I6D9_PAPSO</name>
<dbReference type="Proteomes" id="UP000316621">
    <property type="component" value="Chromosome 1"/>
</dbReference>
<accession>A0A4Y7I6D9</accession>
<reference evidence="1 2" key="1">
    <citation type="journal article" date="2018" name="Science">
        <title>The opium poppy genome and morphinan production.</title>
        <authorList>
            <person name="Guo L."/>
            <person name="Winzer T."/>
            <person name="Yang X."/>
            <person name="Li Y."/>
            <person name="Ning Z."/>
            <person name="He Z."/>
            <person name="Teodor R."/>
            <person name="Lu Y."/>
            <person name="Bowser T.A."/>
            <person name="Graham I.A."/>
            <person name="Ye K."/>
        </authorList>
    </citation>
    <scope>NUCLEOTIDE SEQUENCE [LARGE SCALE GENOMIC DNA]</scope>
    <source>
        <strain evidence="2">cv. HN1</strain>
        <tissue evidence="1">Leaves</tissue>
    </source>
</reference>
<proteinExistence type="predicted"/>
<organism evidence="1 2">
    <name type="scientific">Papaver somniferum</name>
    <name type="common">Opium poppy</name>
    <dbReference type="NCBI Taxonomy" id="3469"/>
    <lineage>
        <taxon>Eukaryota</taxon>
        <taxon>Viridiplantae</taxon>
        <taxon>Streptophyta</taxon>
        <taxon>Embryophyta</taxon>
        <taxon>Tracheophyta</taxon>
        <taxon>Spermatophyta</taxon>
        <taxon>Magnoliopsida</taxon>
        <taxon>Ranunculales</taxon>
        <taxon>Papaveraceae</taxon>
        <taxon>Papaveroideae</taxon>
        <taxon>Papaver</taxon>
    </lineage>
</organism>
<evidence type="ECO:0000313" key="1">
    <source>
        <dbReference type="EMBL" id="RZC43410.1"/>
    </source>
</evidence>
<protein>
    <submittedName>
        <fullName evidence="1">Uncharacterized protein</fullName>
    </submittedName>
</protein>
<dbReference type="Gramene" id="RZC43410">
    <property type="protein sequence ID" value="RZC43410"/>
    <property type="gene ID" value="C5167_036361"/>
</dbReference>
<sequence>MVAQDRSTSEDAAVDEIERLEIKCGLYPETAAANTYRGKKQAEENRETVGVGFKEC</sequence>
<keyword evidence="2" id="KW-1185">Reference proteome</keyword>
<dbReference type="EMBL" id="CM010715">
    <property type="protein sequence ID" value="RZC43410.1"/>
    <property type="molecule type" value="Genomic_DNA"/>
</dbReference>
<dbReference type="AlphaFoldDB" id="A0A4Y7I6D9"/>